<protein>
    <submittedName>
        <fullName evidence="7">ABC transporter ATP-binding protein</fullName>
    </submittedName>
</protein>
<dbReference type="SUPFAM" id="SSF52540">
    <property type="entry name" value="P-loop containing nucleoside triphosphate hydrolases"/>
    <property type="match status" value="1"/>
</dbReference>
<dbReference type="GO" id="GO:0140359">
    <property type="term" value="F:ABC-type transporter activity"/>
    <property type="evidence" value="ECO:0007669"/>
    <property type="project" value="InterPro"/>
</dbReference>
<dbReference type="InterPro" id="IPR003439">
    <property type="entry name" value="ABC_transporter-like_ATP-bd"/>
</dbReference>
<comment type="similarity">
    <text evidence="1">Belongs to the ABC transporter superfamily.</text>
</comment>
<sequence>MNDVAVSVENVSKRFRLYHERNSSLKSAVMRGKKSVHEDFWALRDVSFEVPHGSTFGLIGKNGSGKSTLLKCLAKILYPEHGSITANGKQASLLEVGSGFHPELSGRENVFLNGSILGMSRKEVARKFDDIVSFAGVGHFIDQPVKNYSSGMYVRLGFSVAVSVSPDILVVDEVLAVGDATFRKRCEGKFKEMQQEGRTIILVSHSMGMVQSMCDQVAWLDGGELKQVGGAKEVIAAYNQTV</sequence>
<dbReference type="PROSITE" id="PS50893">
    <property type="entry name" value="ABC_TRANSPORTER_2"/>
    <property type="match status" value="1"/>
</dbReference>
<feature type="domain" description="ABC transporter" evidence="6">
    <location>
        <begin position="6"/>
        <end position="242"/>
    </location>
</feature>
<dbReference type="CDD" id="cd03220">
    <property type="entry name" value="ABC_KpsT_Wzt"/>
    <property type="match status" value="1"/>
</dbReference>
<evidence type="ECO:0000259" key="6">
    <source>
        <dbReference type="PROSITE" id="PS50893"/>
    </source>
</evidence>
<dbReference type="Pfam" id="PF00005">
    <property type="entry name" value="ABC_tran"/>
    <property type="match status" value="1"/>
</dbReference>
<dbReference type="InterPro" id="IPR003593">
    <property type="entry name" value="AAA+_ATPase"/>
</dbReference>
<dbReference type="EMBL" id="JAGYPE010000003">
    <property type="protein sequence ID" value="MBS4183645.1"/>
    <property type="molecule type" value="Genomic_DNA"/>
</dbReference>
<dbReference type="InterPro" id="IPR027417">
    <property type="entry name" value="P-loop_NTPase"/>
</dbReference>
<proteinExistence type="inferred from homology"/>
<reference evidence="7" key="1">
    <citation type="submission" date="2021-05" db="EMBL/GenBank/DDBJ databases">
        <title>Novel Bacillus species.</title>
        <authorList>
            <person name="Liu G."/>
        </authorList>
    </citation>
    <scope>NUCLEOTIDE SEQUENCE</scope>
    <source>
        <strain evidence="7">FJAT-50051</strain>
    </source>
</reference>
<dbReference type="GO" id="GO:0016887">
    <property type="term" value="F:ATP hydrolysis activity"/>
    <property type="evidence" value="ECO:0007669"/>
    <property type="project" value="InterPro"/>
</dbReference>
<keyword evidence="4 7" id="KW-0067">ATP-binding</keyword>
<accession>A0A942T013</accession>
<evidence type="ECO:0000256" key="4">
    <source>
        <dbReference type="ARBA" id="ARBA00022840"/>
    </source>
</evidence>
<gene>
    <name evidence="7" type="ORF">KHB02_19840</name>
</gene>
<comment type="caution">
    <text evidence="7">The sequence shown here is derived from an EMBL/GenBank/DDBJ whole genome shotgun (WGS) entry which is preliminary data.</text>
</comment>
<keyword evidence="2" id="KW-0813">Transport</keyword>
<dbReference type="PANTHER" id="PTHR46743:SF2">
    <property type="entry name" value="TEICHOIC ACIDS EXPORT ATP-BINDING PROTEIN TAGH"/>
    <property type="match status" value="1"/>
</dbReference>
<dbReference type="InterPro" id="IPR050683">
    <property type="entry name" value="Bact_Polysacc_Export_ATP-bd"/>
</dbReference>
<evidence type="ECO:0000313" key="7">
    <source>
        <dbReference type="EMBL" id="MBS4183645.1"/>
    </source>
</evidence>
<dbReference type="GO" id="GO:0016020">
    <property type="term" value="C:membrane"/>
    <property type="evidence" value="ECO:0007669"/>
    <property type="project" value="InterPro"/>
</dbReference>
<dbReference type="InterPro" id="IPR015860">
    <property type="entry name" value="ABC_transpr_TagH-like"/>
</dbReference>
<name>A0A942T013_9BACI</name>
<dbReference type="PANTHER" id="PTHR46743">
    <property type="entry name" value="TEICHOIC ACIDS EXPORT ATP-BINDING PROTEIN TAGH"/>
    <property type="match status" value="1"/>
</dbReference>
<evidence type="ECO:0000256" key="1">
    <source>
        <dbReference type="ARBA" id="ARBA00005417"/>
    </source>
</evidence>
<organism evidence="7">
    <name type="scientific">Neobacillus citreus</name>
    <dbReference type="NCBI Taxonomy" id="2833578"/>
    <lineage>
        <taxon>Bacteria</taxon>
        <taxon>Bacillati</taxon>
        <taxon>Bacillota</taxon>
        <taxon>Bacilli</taxon>
        <taxon>Bacillales</taxon>
        <taxon>Bacillaceae</taxon>
        <taxon>Neobacillus</taxon>
    </lineage>
</organism>
<dbReference type="Gene3D" id="3.40.50.300">
    <property type="entry name" value="P-loop containing nucleotide triphosphate hydrolases"/>
    <property type="match status" value="1"/>
</dbReference>
<dbReference type="SMART" id="SM00382">
    <property type="entry name" value="AAA"/>
    <property type="match status" value="1"/>
</dbReference>
<evidence type="ECO:0000256" key="2">
    <source>
        <dbReference type="ARBA" id="ARBA00022448"/>
    </source>
</evidence>
<dbReference type="GO" id="GO:0005524">
    <property type="term" value="F:ATP binding"/>
    <property type="evidence" value="ECO:0007669"/>
    <property type="project" value="UniProtKB-KW"/>
</dbReference>
<keyword evidence="5" id="KW-1278">Translocase</keyword>
<dbReference type="AlphaFoldDB" id="A0A942T013"/>
<keyword evidence="3" id="KW-0547">Nucleotide-binding</keyword>
<evidence type="ECO:0000256" key="5">
    <source>
        <dbReference type="ARBA" id="ARBA00022967"/>
    </source>
</evidence>
<evidence type="ECO:0000256" key="3">
    <source>
        <dbReference type="ARBA" id="ARBA00022741"/>
    </source>
</evidence>